<evidence type="ECO:0000256" key="4">
    <source>
        <dbReference type="ARBA" id="ARBA00015137"/>
    </source>
</evidence>
<evidence type="ECO:0000256" key="6">
    <source>
        <dbReference type="ARBA" id="ARBA00022728"/>
    </source>
</evidence>
<comment type="similarity">
    <text evidence="2">Belongs to the THOC5 family.</text>
</comment>
<evidence type="ECO:0000256" key="3">
    <source>
        <dbReference type="ARBA" id="ARBA00010900"/>
    </source>
</evidence>
<keyword evidence="7" id="KW-0508">mRNA splicing</keyword>
<keyword evidence="5" id="KW-0507">mRNA processing</keyword>
<dbReference type="GO" id="GO:0071008">
    <property type="term" value="C:U2-type post-mRNA release spliceosomal complex"/>
    <property type="evidence" value="ECO:0007669"/>
    <property type="project" value="TreeGrafter"/>
</dbReference>
<evidence type="ECO:0000256" key="2">
    <source>
        <dbReference type="ARBA" id="ARBA00008044"/>
    </source>
</evidence>
<dbReference type="Proteomes" id="UP000465112">
    <property type="component" value="Chromosome 6"/>
</dbReference>
<feature type="region of interest" description="Disordered" evidence="10">
    <location>
        <begin position="812"/>
        <end position="848"/>
    </location>
</feature>
<keyword evidence="13" id="KW-1185">Reference proteome</keyword>
<evidence type="ECO:0000256" key="10">
    <source>
        <dbReference type="SAM" id="MobiDB-lite"/>
    </source>
</evidence>
<sequence>MSMSHLYGRREEEEEGVEIESFEVTDWDLANEFNPDRRRYRQTKDQATYGIWADRDSDEDERPSFGGKKSKDYSAPVNFVSAGLRKSAAEEKQQQQKVEGDSDDSEEDGPSAPPPPRGAAPKKLQMGNFRGNQSQRFAGGIQSGKGIGTWEKHTKGIGQKLLQKMGYQPGKGLGKNAQGIINPIEAKVRKGKGAVGAYGNERTQQSLQDFPVVDSEEEEEKEFQKELGQWRKDPAGSIGKKKPKYSYRTVDELKAKGKLAGRSTAASAGELAQVKVIDMTGREQKVYYSYSQMSNKHSVPDEGPPSLLAQDQKGSGFALPELEHNLQLLIDLTEQDILQSARRLQHEKDVVVSLSHESLALQSRLDAEQESIRRMEAVLALVGRFPSGEMAPGEGPTLQECARIFETLQTDYYEEYKTMGLADLAVAVVQPLLKEKVRSWDPLKDSSYCLEDIGQWRAILESRDLHNSAPDSNMDPYHRLLWEVWIPVMRPCVSGWQPRIVGPMVDCVEVWAPLLPVWILDHLMEQLILPRLQREVDNWNPLTDTVPIHSWIHPWLPLLQSRLEPLYPPIRSKLSNALQRWHPSDASARLILQPWKDVFTPGAWEAFMVKNIIPKLALCLEELVINPHQQQMEPFHWVMDWEGMLSPSSLVSLLDKNFFTKWLQVLCSWLSNSPNYEEITKWYLGWKSMFSDALLSQTLIKEKFNEALDIMNRAVSSGMGGYMQPGARENIAYLTQTERRKDFQYEAMQERRDAESVAHRGISAGVPTNFKDLIQTKAEENNIVFMPLVAKRHEGKQLYTFGRFQVFLCTKKPPPPPMSSDALKKRKSKVLRSEGGTPEMKRGRGEGDHQDMRVYSEEVELDSRDPEQDFLQYKESCESLATLMSEIQELKANGAKEGCAEVEQRRMQSCIHFMNLKKLNRLAHMRLKRGRDQTHEAKQRVDVLHLQLQNLLYEVMHLQKEISKCLEFKSKHEEIDLVSEEAFYQEAPQEISRPHITKNDPHQLTLARLDWELEQRKRLAEEYKESLATKEKIHKSIEVKKEHLTSLQPGLNAIMQASLPVQEYLSMPFEQAQIQTEVARHLPPPLYVLFVQANAYGQACDKNLSVSISGDVDEAKALSKPPEDSQDDESDSDAEEEQEKTKRRRPTTGGQLDEKRREMLKKHPLSLCLDLKCKDGSILHLFFYYLMNLNIITVKTKVSTSTDLNSAISAGDLLKSDTLLSCLYASDQGRETPNPANRYQFDKVGIVSFADYLEELGHPYMWVQSLGGLHFPRDPSESVQVGSSLSASHMETTMKLLRGRLQSRLALHKQFASLEHSIIPVSSECQHLFPAKILSRLTRWTTTTQQEYMDLPFTRHVTDAGMAKETDMYFMAVVERGTAHLQAAVVLNPRYPEIPPLFSLSLSWKGERSGRTDDNLRAMESEVNVFKKELQGPRPGHQLLTNQISRLCVCLDVYLETEGQDDSVEGPREFPREKMCLRTVRGPNRLKPFKYNHPQGFFSHR</sequence>
<dbReference type="Pfam" id="PF01585">
    <property type="entry name" value="G-patch"/>
    <property type="match status" value="1"/>
</dbReference>
<evidence type="ECO:0000313" key="12">
    <source>
        <dbReference type="EMBL" id="KAF1389084.1"/>
    </source>
</evidence>
<dbReference type="InterPro" id="IPR022159">
    <property type="entry name" value="STIP/TFIP11_N"/>
</dbReference>
<protein>
    <recommendedName>
        <fullName evidence="4">Tuftelin-interacting protein 11</fullName>
    </recommendedName>
    <alternativeName>
        <fullName evidence="9">Septin and tuftelin-interacting protein 1</fullName>
    </alternativeName>
</protein>
<dbReference type="Pfam" id="PF07842">
    <property type="entry name" value="GCFC"/>
    <property type="match status" value="1"/>
</dbReference>
<dbReference type="PROSITE" id="PS50174">
    <property type="entry name" value="G_PATCH"/>
    <property type="match status" value="1"/>
</dbReference>
<dbReference type="InterPro" id="IPR045211">
    <property type="entry name" value="TFP11/STIP/Ntr1"/>
</dbReference>
<gene>
    <name evidence="12" type="ORF">PFLUV_G00069790</name>
</gene>
<dbReference type="GO" id="GO:0003676">
    <property type="term" value="F:nucleic acid binding"/>
    <property type="evidence" value="ECO:0007669"/>
    <property type="project" value="InterPro"/>
</dbReference>
<evidence type="ECO:0000256" key="8">
    <source>
        <dbReference type="ARBA" id="ARBA00023242"/>
    </source>
</evidence>
<reference evidence="12 13" key="1">
    <citation type="submission" date="2019-06" db="EMBL/GenBank/DDBJ databases">
        <title>A chromosome-scale genome assembly of the European perch, Perca fluviatilis.</title>
        <authorList>
            <person name="Roques C."/>
            <person name="Zahm M."/>
            <person name="Cabau C."/>
            <person name="Klopp C."/>
            <person name="Bouchez O."/>
            <person name="Donnadieu C."/>
            <person name="Kuhl H."/>
            <person name="Gislard M."/>
            <person name="Guendouz S."/>
            <person name="Journot L."/>
            <person name="Haffray P."/>
            <person name="Bestin A."/>
            <person name="Morvezen R."/>
            <person name="Feron R."/>
            <person name="Wen M."/>
            <person name="Jouanno E."/>
            <person name="Herpin A."/>
            <person name="Schartl M."/>
            <person name="Postlethwait J."/>
            <person name="Schaerlinger B."/>
            <person name="Chardard D."/>
            <person name="Lecocq T."/>
            <person name="Poncet C."/>
            <person name="Jaffrelo L."/>
            <person name="Lampietro C."/>
            <person name="Guiguen Y."/>
        </authorList>
    </citation>
    <scope>NUCLEOTIDE SEQUENCE [LARGE SCALE GENOMIC DNA]</scope>
    <source>
        <tissue evidence="12">Blood</tissue>
    </source>
</reference>
<dbReference type="GO" id="GO:0000390">
    <property type="term" value="P:spliceosomal complex disassembly"/>
    <property type="evidence" value="ECO:0007669"/>
    <property type="project" value="InterPro"/>
</dbReference>
<feature type="compositionally biased region" description="Basic and acidic residues" evidence="10">
    <location>
        <begin position="839"/>
        <end position="848"/>
    </location>
</feature>
<name>A0A6A5FGH6_PERFL</name>
<comment type="caution">
    <text evidence="12">The sequence shown here is derived from an EMBL/GenBank/DDBJ whole genome shotgun (WGS) entry which is preliminary data.</text>
</comment>
<dbReference type="InterPro" id="IPR022783">
    <property type="entry name" value="GCFC_dom"/>
</dbReference>
<dbReference type="PANTHER" id="PTHR23329">
    <property type="entry name" value="TUFTELIN-INTERACTING PROTEIN 11-RELATED"/>
    <property type="match status" value="1"/>
</dbReference>
<feature type="region of interest" description="Disordered" evidence="10">
    <location>
        <begin position="31"/>
        <end position="151"/>
    </location>
</feature>
<dbReference type="PANTHER" id="PTHR23329:SF1">
    <property type="entry name" value="TUFTELIN-INTERACTING PROTEIN 11"/>
    <property type="match status" value="1"/>
</dbReference>
<keyword evidence="6" id="KW-0747">Spliceosome</keyword>
<evidence type="ECO:0000256" key="7">
    <source>
        <dbReference type="ARBA" id="ARBA00023187"/>
    </source>
</evidence>
<evidence type="ECO:0000256" key="1">
    <source>
        <dbReference type="ARBA" id="ARBA00004123"/>
    </source>
</evidence>
<dbReference type="Pfam" id="PF12457">
    <property type="entry name" value="TIP_N"/>
    <property type="match status" value="1"/>
</dbReference>
<organism evidence="12 13">
    <name type="scientific">Perca fluviatilis</name>
    <name type="common">European perch</name>
    <dbReference type="NCBI Taxonomy" id="8168"/>
    <lineage>
        <taxon>Eukaryota</taxon>
        <taxon>Metazoa</taxon>
        <taxon>Chordata</taxon>
        <taxon>Craniata</taxon>
        <taxon>Vertebrata</taxon>
        <taxon>Euteleostomi</taxon>
        <taxon>Actinopterygii</taxon>
        <taxon>Neopterygii</taxon>
        <taxon>Teleostei</taxon>
        <taxon>Neoteleostei</taxon>
        <taxon>Acanthomorphata</taxon>
        <taxon>Eupercaria</taxon>
        <taxon>Perciformes</taxon>
        <taxon>Percoidei</taxon>
        <taxon>Percidae</taxon>
        <taxon>Percinae</taxon>
        <taxon>Perca</taxon>
    </lineage>
</organism>
<comment type="subcellular location">
    <subcellularLocation>
        <location evidence="1">Nucleus</location>
    </subcellularLocation>
</comment>
<dbReference type="InterPro" id="IPR019163">
    <property type="entry name" value="THO_Thoc5"/>
</dbReference>
<feature type="compositionally biased region" description="Acidic residues" evidence="10">
    <location>
        <begin position="1124"/>
        <end position="1138"/>
    </location>
</feature>
<evidence type="ECO:0000256" key="9">
    <source>
        <dbReference type="ARBA" id="ARBA00029836"/>
    </source>
</evidence>
<dbReference type="Pfam" id="PF09766">
    <property type="entry name" value="FmiP_Thoc5"/>
    <property type="match status" value="1"/>
</dbReference>
<accession>A0A6A5FGH6</accession>
<dbReference type="SMART" id="SM00443">
    <property type="entry name" value="G_patch"/>
    <property type="match status" value="1"/>
</dbReference>
<proteinExistence type="inferred from homology"/>
<feature type="region of interest" description="Disordered" evidence="10">
    <location>
        <begin position="1113"/>
        <end position="1156"/>
    </location>
</feature>
<evidence type="ECO:0000313" key="13">
    <source>
        <dbReference type="Proteomes" id="UP000465112"/>
    </source>
</evidence>
<dbReference type="InterPro" id="IPR000467">
    <property type="entry name" value="G_patch_dom"/>
</dbReference>
<dbReference type="EMBL" id="VHII01000006">
    <property type="protein sequence ID" value="KAF1389084.1"/>
    <property type="molecule type" value="Genomic_DNA"/>
</dbReference>
<evidence type="ECO:0000256" key="5">
    <source>
        <dbReference type="ARBA" id="ARBA00022664"/>
    </source>
</evidence>
<feature type="compositionally biased region" description="Basic and acidic residues" evidence="10">
    <location>
        <begin position="1113"/>
        <end position="1123"/>
    </location>
</feature>
<keyword evidence="8" id="KW-0539">Nucleus</keyword>
<feature type="domain" description="G-patch" evidence="11">
    <location>
        <begin position="154"/>
        <end position="200"/>
    </location>
</feature>
<feature type="region of interest" description="Disordered" evidence="10">
    <location>
        <begin position="199"/>
        <end position="227"/>
    </location>
</feature>
<evidence type="ECO:0000259" key="11">
    <source>
        <dbReference type="PROSITE" id="PS50174"/>
    </source>
</evidence>
<feature type="compositionally biased region" description="Basic and acidic residues" evidence="10">
    <location>
        <begin position="87"/>
        <end position="100"/>
    </location>
</feature>
<comment type="similarity">
    <text evidence="3">Belongs to the TFP11/STIP family.</text>
</comment>